<reference evidence="4" key="1">
    <citation type="submission" date="2019-08" db="EMBL/GenBank/DDBJ databases">
        <title>The improved chromosome-level genome for the pearl oyster Pinctada fucata martensii using PacBio sequencing and Hi-C.</title>
        <authorList>
            <person name="Zheng Z."/>
        </authorList>
    </citation>
    <scope>NUCLEOTIDE SEQUENCE</scope>
    <source>
        <strain evidence="4">ZZ-2019</strain>
        <tissue evidence="4">Adductor muscle</tissue>
    </source>
</reference>
<protein>
    <recommendedName>
        <fullName evidence="3">PDZ domain-containing protein</fullName>
    </recommendedName>
</protein>
<dbReference type="InterPro" id="IPR001478">
    <property type="entry name" value="PDZ"/>
</dbReference>
<evidence type="ECO:0000313" key="4">
    <source>
        <dbReference type="EMBL" id="KAK3100690.1"/>
    </source>
</evidence>
<name>A0AA88YNV2_PINIB</name>
<dbReference type="EMBL" id="VSWD01000006">
    <property type="protein sequence ID" value="KAK3100690.1"/>
    <property type="molecule type" value="Genomic_DNA"/>
</dbReference>
<dbReference type="AlphaFoldDB" id="A0AA88YNV2"/>
<dbReference type="SUPFAM" id="SSF47473">
    <property type="entry name" value="EF-hand"/>
    <property type="match status" value="1"/>
</dbReference>
<feature type="region of interest" description="Disordered" evidence="2">
    <location>
        <begin position="1"/>
        <end position="23"/>
    </location>
</feature>
<organism evidence="4 5">
    <name type="scientific">Pinctada imbricata</name>
    <name type="common">Atlantic pearl-oyster</name>
    <name type="synonym">Pinctada martensii</name>
    <dbReference type="NCBI Taxonomy" id="66713"/>
    <lineage>
        <taxon>Eukaryota</taxon>
        <taxon>Metazoa</taxon>
        <taxon>Spiralia</taxon>
        <taxon>Lophotrochozoa</taxon>
        <taxon>Mollusca</taxon>
        <taxon>Bivalvia</taxon>
        <taxon>Autobranchia</taxon>
        <taxon>Pteriomorphia</taxon>
        <taxon>Pterioida</taxon>
        <taxon>Pterioidea</taxon>
        <taxon>Pteriidae</taxon>
        <taxon>Pinctada</taxon>
    </lineage>
</organism>
<evidence type="ECO:0000313" key="5">
    <source>
        <dbReference type="Proteomes" id="UP001186944"/>
    </source>
</evidence>
<evidence type="ECO:0000259" key="3">
    <source>
        <dbReference type="PROSITE" id="PS50106"/>
    </source>
</evidence>
<feature type="region of interest" description="Disordered" evidence="2">
    <location>
        <begin position="184"/>
        <end position="207"/>
    </location>
</feature>
<feature type="compositionally biased region" description="Basic and acidic residues" evidence="2">
    <location>
        <begin position="1"/>
        <end position="12"/>
    </location>
</feature>
<dbReference type="Gene3D" id="2.30.42.10">
    <property type="match status" value="1"/>
</dbReference>
<keyword evidence="5" id="KW-1185">Reference proteome</keyword>
<dbReference type="SMART" id="SM00228">
    <property type="entry name" value="PDZ"/>
    <property type="match status" value="1"/>
</dbReference>
<feature type="compositionally biased region" description="Basic residues" evidence="2">
    <location>
        <begin position="198"/>
        <end position="207"/>
    </location>
</feature>
<feature type="coiled-coil region" evidence="1">
    <location>
        <begin position="303"/>
        <end position="337"/>
    </location>
</feature>
<comment type="caution">
    <text evidence="4">The sequence shown here is derived from an EMBL/GenBank/DDBJ whole genome shotgun (WGS) entry which is preliminary data.</text>
</comment>
<proteinExistence type="predicted"/>
<feature type="compositionally biased region" description="Polar residues" evidence="2">
    <location>
        <begin position="184"/>
        <end position="195"/>
    </location>
</feature>
<dbReference type="PANTHER" id="PTHR19964">
    <property type="entry name" value="MULTIPLE PDZ DOMAIN PROTEIN"/>
    <property type="match status" value="1"/>
</dbReference>
<gene>
    <name evidence="4" type="ORF">FSP39_023859</name>
</gene>
<accession>A0AA88YNV2</accession>
<dbReference type="Proteomes" id="UP001186944">
    <property type="component" value="Unassembled WGS sequence"/>
</dbReference>
<sequence length="479" mass="53571">YKVSEDLRESGHSDTQTDGDGVEEREAELIVFDNCSKGLGIKICGGCSRDGKEENGIFIKRILPGGLADIDGNLQQGDQILEVNGDSFEGVTNERAVSVLRQASATNQVEMVITRDQQAKSEFMDILEKQNGMSFPCTPVPPEFQLSRSNTPAFRGQDRGHRSYSLSPMTTLSPVHGSMFMSPQGHTSYSTQSLPRPSRPHTASRARKLSLDPTVRLRIEKLEVALRYLGLNPTPEQESALRQRLRVSRDGTVNYGDFVAHAREIFKQELLDRNIDPRAMLFAASDIHDMLEPPSFRPNINNYDRQTETVDSLRTERDELLMEIQRLKKALSAIDESHSLRKKVHIAERAQKAARNMEHDYEEVVHLLEGEIAKLKTQSNGSIDSATSQQKIALLSCQLKKSEAEKRTYEVATEKLLKFAEDVFSQNHVLLYSGNPGASKGMQLTGFLGNHKPINPKNVSSEAKEIIQAVITLIETDRK</sequence>
<evidence type="ECO:0000256" key="1">
    <source>
        <dbReference type="SAM" id="Coils"/>
    </source>
</evidence>
<dbReference type="CDD" id="cd06692">
    <property type="entry name" value="PDZ1_GgSTXBP4-like"/>
    <property type="match status" value="1"/>
</dbReference>
<dbReference type="InterPro" id="IPR036034">
    <property type="entry name" value="PDZ_sf"/>
</dbReference>
<dbReference type="Pfam" id="PF00595">
    <property type="entry name" value="PDZ"/>
    <property type="match status" value="1"/>
</dbReference>
<feature type="non-terminal residue" evidence="4">
    <location>
        <position position="1"/>
    </location>
</feature>
<evidence type="ECO:0000256" key="2">
    <source>
        <dbReference type="SAM" id="MobiDB-lite"/>
    </source>
</evidence>
<dbReference type="PROSITE" id="PS50106">
    <property type="entry name" value="PDZ"/>
    <property type="match status" value="1"/>
</dbReference>
<dbReference type="InterPro" id="IPR051342">
    <property type="entry name" value="PDZ_scaffold"/>
</dbReference>
<dbReference type="SUPFAM" id="SSF50156">
    <property type="entry name" value="PDZ domain-like"/>
    <property type="match status" value="1"/>
</dbReference>
<dbReference type="PANTHER" id="PTHR19964:SF94">
    <property type="entry name" value="SYNTAXIN-BINDING PROTEIN 4-LIKE"/>
    <property type="match status" value="1"/>
</dbReference>
<dbReference type="InterPro" id="IPR011992">
    <property type="entry name" value="EF-hand-dom_pair"/>
</dbReference>
<keyword evidence="1" id="KW-0175">Coiled coil</keyword>
<feature type="domain" description="PDZ" evidence="3">
    <location>
        <begin position="29"/>
        <end position="115"/>
    </location>
</feature>